<dbReference type="InterPro" id="IPR001867">
    <property type="entry name" value="OmpR/PhoB-type_DNA-bd"/>
</dbReference>
<evidence type="ECO:0000256" key="2">
    <source>
        <dbReference type="ARBA" id="ARBA00023012"/>
    </source>
</evidence>
<dbReference type="PROSITE" id="PS51755">
    <property type="entry name" value="OMPR_PHOB"/>
    <property type="match status" value="1"/>
</dbReference>
<dbReference type="Proteomes" id="UP000092482">
    <property type="component" value="Chromosome"/>
</dbReference>
<name>A0A1B1NEY1_9MICO</name>
<reference evidence="9 10" key="1">
    <citation type="submission" date="2016-03" db="EMBL/GenBank/DDBJ databases">
        <title>Shallow-sea hydrothermal system.</title>
        <authorList>
            <person name="Tang K."/>
        </authorList>
    </citation>
    <scope>NUCLEOTIDE SEQUENCE [LARGE SCALE GENOMIC DNA]</scope>
    <source>
        <strain evidence="9 10">JLT9</strain>
    </source>
</reference>
<evidence type="ECO:0000313" key="10">
    <source>
        <dbReference type="Proteomes" id="UP000092482"/>
    </source>
</evidence>
<dbReference type="EMBL" id="CP014989">
    <property type="protein sequence ID" value="ANS79990.1"/>
    <property type="molecule type" value="Genomic_DNA"/>
</dbReference>
<dbReference type="PANTHER" id="PTHR48111">
    <property type="entry name" value="REGULATOR OF RPOS"/>
    <property type="match status" value="1"/>
</dbReference>
<accession>A0A1B1NEY1</accession>
<evidence type="ECO:0000256" key="6">
    <source>
        <dbReference type="ARBA" id="ARBA00023163"/>
    </source>
</evidence>
<keyword evidence="6" id="KW-0804">Transcription</keyword>
<dbReference type="PANTHER" id="PTHR48111:SF16">
    <property type="entry name" value="TRANSCRIPTIONAL REGULATORY PROTEIN GLNR"/>
    <property type="match status" value="1"/>
</dbReference>
<dbReference type="AlphaFoldDB" id="A0A1B1NEY1"/>
<sequence length="248" mass="26324">MADLVLLTPRPADDASAALVLPGLPLLPHRVSVSGMDVGALLTRSDSETDLVLVDATADLVQARGVLRSLAALGLQVPVLAVVGEGALAVLDEQWPLDDLVLATAGPAELAARLRLALGRGPRSTGAERAGAADPEDEPEAIRVADVVVDEASWTVRAGGRALDLTFKEFELLRYLVQHPGRVVTRDTLLQQVWGGDYYGGTRTVDVHIRRLRAKLGPERESLIGTIRGVGYRFVGARGPERPGSVPD</sequence>
<evidence type="ECO:0000256" key="3">
    <source>
        <dbReference type="ARBA" id="ARBA00023015"/>
    </source>
</evidence>
<dbReference type="Pfam" id="PF00486">
    <property type="entry name" value="Trans_reg_C"/>
    <property type="match status" value="1"/>
</dbReference>
<proteinExistence type="predicted"/>
<keyword evidence="10" id="KW-1185">Reference proteome</keyword>
<dbReference type="InterPro" id="IPR016032">
    <property type="entry name" value="Sig_transdc_resp-reg_C-effctor"/>
</dbReference>
<dbReference type="GO" id="GO:0005829">
    <property type="term" value="C:cytosol"/>
    <property type="evidence" value="ECO:0007669"/>
    <property type="project" value="TreeGrafter"/>
</dbReference>
<dbReference type="InterPro" id="IPR049170">
    <property type="entry name" value="GlnR_N"/>
</dbReference>
<evidence type="ECO:0000313" key="9">
    <source>
        <dbReference type="EMBL" id="ANS79990.1"/>
    </source>
</evidence>
<protein>
    <submittedName>
        <fullName evidence="9">GlnR-family transcriptional regulator</fullName>
    </submittedName>
</protein>
<dbReference type="Gene3D" id="1.10.10.10">
    <property type="entry name" value="Winged helix-like DNA-binding domain superfamily/Winged helix DNA-binding domain"/>
    <property type="match status" value="1"/>
</dbReference>
<keyword evidence="4 7" id="KW-0238">DNA-binding</keyword>
<dbReference type="KEGG" id="serj:SGUI_2594"/>
<evidence type="ECO:0000259" key="8">
    <source>
        <dbReference type="PROSITE" id="PS51755"/>
    </source>
</evidence>
<dbReference type="InterPro" id="IPR036388">
    <property type="entry name" value="WH-like_DNA-bd_sf"/>
</dbReference>
<dbReference type="SMART" id="SM00862">
    <property type="entry name" value="Trans_reg_C"/>
    <property type="match status" value="1"/>
</dbReference>
<organism evidence="9 10">
    <name type="scientific">Serinicoccus hydrothermalis</name>
    <dbReference type="NCBI Taxonomy" id="1758689"/>
    <lineage>
        <taxon>Bacteria</taxon>
        <taxon>Bacillati</taxon>
        <taxon>Actinomycetota</taxon>
        <taxon>Actinomycetes</taxon>
        <taxon>Micrococcales</taxon>
        <taxon>Ornithinimicrobiaceae</taxon>
        <taxon>Serinicoccus</taxon>
    </lineage>
</organism>
<dbReference type="SUPFAM" id="SSF46894">
    <property type="entry name" value="C-terminal effector domain of the bipartite response regulators"/>
    <property type="match status" value="1"/>
</dbReference>
<keyword evidence="3" id="KW-0805">Transcription regulation</keyword>
<keyword evidence="1" id="KW-0597">Phosphoprotein</keyword>
<gene>
    <name evidence="9" type="ORF">SGUI_2594</name>
</gene>
<feature type="domain" description="OmpR/PhoB-type" evidence="8">
    <location>
        <begin position="139"/>
        <end position="236"/>
    </location>
</feature>
<dbReference type="Gene3D" id="3.40.50.2300">
    <property type="match status" value="1"/>
</dbReference>
<dbReference type="CDD" id="cd00383">
    <property type="entry name" value="trans_reg_C"/>
    <property type="match status" value="1"/>
</dbReference>
<dbReference type="Pfam" id="PF21695">
    <property type="entry name" value="GlnR_1st"/>
    <property type="match status" value="1"/>
</dbReference>
<dbReference type="FunFam" id="1.10.10.10:FF:000216">
    <property type="entry name" value="DNA-binding response regulator"/>
    <property type="match status" value="1"/>
</dbReference>
<keyword evidence="5" id="KW-0010">Activator</keyword>
<evidence type="ECO:0000256" key="5">
    <source>
        <dbReference type="ARBA" id="ARBA00023159"/>
    </source>
</evidence>
<feature type="DNA-binding region" description="OmpR/PhoB-type" evidence="7">
    <location>
        <begin position="139"/>
        <end position="236"/>
    </location>
</feature>
<dbReference type="GO" id="GO:0000156">
    <property type="term" value="F:phosphorelay response regulator activity"/>
    <property type="evidence" value="ECO:0007669"/>
    <property type="project" value="TreeGrafter"/>
</dbReference>
<dbReference type="RefSeq" id="WP_066641066.1">
    <property type="nucleotide sequence ID" value="NZ_CP014989.1"/>
</dbReference>
<dbReference type="GO" id="GO:0032993">
    <property type="term" value="C:protein-DNA complex"/>
    <property type="evidence" value="ECO:0007669"/>
    <property type="project" value="TreeGrafter"/>
</dbReference>
<evidence type="ECO:0000256" key="4">
    <source>
        <dbReference type="ARBA" id="ARBA00023125"/>
    </source>
</evidence>
<dbReference type="InterPro" id="IPR039420">
    <property type="entry name" value="WalR-like"/>
</dbReference>
<dbReference type="GO" id="GO:0006355">
    <property type="term" value="P:regulation of DNA-templated transcription"/>
    <property type="evidence" value="ECO:0007669"/>
    <property type="project" value="InterPro"/>
</dbReference>
<dbReference type="STRING" id="1758689.SGUI_2594"/>
<evidence type="ECO:0000256" key="7">
    <source>
        <dbReference type="PROSITE-ProRule" id="PRU01091"/>
    </source>
</evidence>
<dbReference type="GO" id="GO:0000976">
    <property type="term" value="F:transcription cis-regulatory region binding"/>
    <property type="evidence" value="ECO:0007669"/>
    <property type="project" value="TreeGrafter"/>
</dbReference>
<evidence type="ECO:0000256" key="1">
    <source>
        <dbReference type="ARBA" id="ARBA00022553"/>
    </source>
</evidence>
<keyword evidence="2" id="KW-0902">Two-component regulatory system</keyword>